<dbReference type="GO" id="GO:0009117">
    <property type="term" value="P:nucleotide metabolic process"/>
    <property type="evidence" value="ECO:0007669"/>
    <property type="project" value="InterPro"/>
</dbReference>
<evidence type="ECO:0000313" key="4">
    <source>
        <dbReference type="Proteomes" id="UP001281410"/>
    </source>
</evidence>
<evidence type="ECO:0000259" key="1">
    <source>
        <dbReference type="Pfam" id="PF09830"/>
    </source>
</evidence>
<feature type="domain" description="Ap4A phosphorylase 1/2 N-terminal" evidence="2">
    <location>
        <begin position="8"/>
        <end position="33"/>
    </location>
</feature>
<dbReference type="GO" id="GO:0003877">
    <property type="term" value="F:ATP:ADP adenylyltransferase activity"/>
    <property type="evidence" value="ECO:0007669"/>
    <property type="project" value="InterPro"/>
</dbReference>
<dbReference type="SUPFAM" id="SSF54197">
    <property type="entry name" value="HIT-like"/>
    <property type="match status" value="1"/>
</dbReference>
<accession>A0AAD9ZI68</accession>
<dbReference type="InterPro" id="IPR009163">
    <property type="entry name" value="Ap4A_phos1/2"/>
</dbReference>
<name>A0AAD9ZI68_9ROSI</name>
<dbReference type="InterPro" id="IPR036265">
    <property type="entry name" value="HIT-like_sf"/>
</dbReference>
<protein>
    <recommendedName>
        <fullName evidence="5">ATP adenylyltransferase</fullName>
    </recommendedName>
</protein>
<dbReference type="GO" id="GO:0005524">
    <property type="term" value="F:ATP binding"/>
    <property type="evidence" value="ECO:0007669"/>
    <property type="project" value="InterPro"/>
</dbReference>
<proteinExistence type="predicted"/>
<dbReference type="InterPro" id="IPR019200">
    <property type="entry name" value="ATP_adenylylTrfase_C"/>
</dbReference>
<dbReference type="Proteomes" id="UP001281410">
    <property type="component" value="Unassembled WGS sequence"/>
</dbReference>
<dbReference type="InterPro" id="IPR045759">
    <property type="entry name" value="Ap4A_phos1/2_N"/>
</dbReference>
<dbReference type="Pfam" id="PF19327">
    <property type="entry name" value="Ap4A_phos_N"/>
    <property type="match status" value="1"/>
</dbReference>
<gene>
    <name evidence="3" type="ORF">Dsin_032749</name>
</gene>
<evidence type="ECO:0000259" key="2">
    <source>
        <dbReference type="Pfam" id="PF19327"/>
    </source>
</evidence>
<organism evidence="3 4">
    <name type="scientific">Dipteronia sinensis</name>
    <dbReference type="NCBI Taxonomy" id="43782"/>
    <lineage>
        <taxon>Eukaryota</taxon>
        <taxon>Viridiplantae</taxon>
        <taxon>Streptophyta</taxon>
        <taxon>Embryophyta</taxon>
        <taxon>Tracheophyta</taxon>
        <taxon>Spermatophyta</taxon>
        <taxon>Magnoliopsida</taxon>
        <taxon>eudicotyledons</taxon>
        <taxon>Gunneridae</taxon>
        <taxon>Pentapetalae</taxon>
        <taxon>rosids</taxon>
        <taxon>malvids</taxon>
        <taxon>Sapindales</taxon>
        <taxon>Sapindaceae</taxon>
        <taxon>Hippocastanoideae</taxon>
        <taxon>Acereae</taxon>
        <taxon>Dipteronia</taxon>
    </lineage>
</organism>
<feature type="domain" description="ATP adenylyltransferase C-terminal" evidence="1">
    <location>
        <begin position="58"/>
        <end position="160"/>
    </location>
</feature>
<evidence type="ECO:0000313" key="3">
    <source>
        <dbReference type="EMBL" id="KAK3180246.1"/>
    </source>
</evidence>
<dbReference type="EMBL" id="JANJYJ010000115">
    <property type="protein sequence ID" value="KAK3180246.1"/>
    <property type="molecule type" value="Genomic_DNA"/>
</dbReference>
<keyword evidence="4" id="KW-1185">Reference proteome</keyword>
<reference evidence="3" key="1">
    <citation type="journal article" date="2023" name="Plant J.">
        <title>Genome sequences and population genomics provide insights into the demographic history, inbreeding, and mutation load of two 'living fossil' tree species of Dipteronia.</title>
        <authorList>
            <person name="Feng Y."/>
            <person name="Comes H.P."/>
            <person name="Chen J."/>
            <person name="Zhu S."/>
            <person name="Lu R."/>
            <person name="Zhang X."/>
            <person name="Li P."/>
            <person name="Qiu J."/>
            <person name="Olsen K.M."/>
            <person name="Qiu Y."/>
        </authorList>
    </citation>
    <scope>NUCLEOTIDE SEQUENCE</scope>
    <source>
        <strain evidence="3">NBL</strain>
    </source>
</reference>
<dbReference type="Gene3D" id="3.30.428.70">
    <property type="match status" value="1"/>
</dbReference>
<dbReference type="Pfam" id="PF09830">
    <property type="entry name" value="ATP_transf"/>
    <property type="match status" value="1"/>
</dbReference>
<dbReference type="PANTHER" id="PTHR38420">
    <property type="entry name" value="AP-4-A PHOSPHORYLASE II"/>
    <property type="match status" value="1"/>
</dbReference>
<comment type="caution">
    <text evidence="3">The sequence shown here is derived from an EMBL/GenBank/DDBJ whole genome shotgun (WGS) entry which is preliminary data.</text>
</comment>
<sequence length="168" mass="18954">MNHLQEPYLMIYNCGVDAGSSQGHKHMQLWPYQDREKIGFDLFPSYAKSTTDVTSDIPNVPHQHFVLRLAENAQVEEVVKAYAKLLHEVHKCHEQYGSTAYNVAMTKEWLCLIPRRDCGISRGAGSNAAGVLGLIWILYNEEKKIWLEPSLSGYMQFLGVPRSTAGLS</sequence>
<evidence type="ECO:0008006" key="5">
    <source>
        <dbReference type="Google" id="ProtNLM"/>
    </source>
</evidence>
<dbReference type="AlphaFoldDB" id="A0AAD9ZI68"/>
<dbReference type="InterPro" id="IPR043171">
    <property type="entry name" value="Ap4A_phos1/2-like"/>
</dbReference>
<dbReference type="PANTHER" id="PTHR38420:SF1">
    <property type="entry name" value="PUTATIVE (AFU_ORTHOLOGUE AFUA_5G14690)-RELATED"/>
    <property type="match status" value="1"/>
</dbReference>